<dbReference type="EMBL" id="JAKJXP020000106">
    <property type="protein sequence ID" value="KAK7745662.1"/>
    <property type="molecule type" value="Genomic_DNA"/>
</dbReference>
<reference evidence="2 3" key="1">
    <citation type="submission" date="2024-02" db="EMBL/GenBank/DDBJ databases">
        <title>De novo assembly and annotation of 12 fungi associated with fruit tree decline syndrome in Ontario, Canada.</title>
        <authorList>
            <person name="Sulman M."/>
            <person name="Ellouze W."/>
            <person name="Ilyukhin E."/>
        </authorList>
    </citation>
    <scope>NUCLEOTIDE SEQUENCE [LARGE SCALE GENOMIC DNA]</scope>
    <source>
        <strain evidence="2 3">M11/M66-122</strain>
    </source>
</reference>
<accession>A0AAN9UFC2</accession>
<feature type="region of interest" description="Disordered" evidence="1">
    <location>
        <begin position="1"/>
        <end position="21"/>
    </location>
</feature>
<comment type="caution">
    <text evidence="2">The sequence shown here is derived from an EMBL/GenBank/DDBJ whole genome shotgun (WGS) entry which is preliminary data.</text>
</comment>
<sequence length="109" mass="12524">MTSLDSHRVPGKKATRPAGEATWPTLVTDLRENMRETLGKFMADSDRKVAEHVMAARRPGRLAFYIQNPDPRRGERRPQSHWTAAVHTVGDFPIERVFVHTKHQYVDHP</sequence>
<organism evidence="2 3">
    <name type="scientific">Diatrype stigma</name>
    <dbReference type="NCBI Taxonomy" id="117547"/>
    <lineage>
        <taxon>Eukaryota</taxon>
        <taxon>Fungi</taxon>
        <taxon>Dikarya</taxon>
        <taxon>Ascomycota</taxon>
        <taxon>Pezizomycotina</taxon>
        <taxon>Sordariomycetes</taxon>
        <taxon>Xylariomycetidae</taxon>
        <taxon>Xylariales</taxon>
        <taxon>Diatrypaceae</taxon>
        <taxon>Diatrype</taxon>
    </lineage>
</organism>
<proteinExistence type="predicted"/>
<evidence type="ECO:0000313" key="3">
    <source>
        <dbReference type="Proteomes" id="UP001320420"/>
    </source>
</evidence>
<evidence type="ECO:0000256" key="1">
    <source>
        <dbReference type="SAM" id="MobiDB-lite"/>
    </source>
</evidence>
<evidence type="ECO:0000313" key="2">
    <source>
        <dbReference type="EMBL" id="KAK7745662.1"/>
    </source>
</evidence>
<dbReference type="AlphaFoldDB" id="A0AAN9UFC2"/>
<dbReference type="Proteomes" id="UP001320420">
    <property type="component" value="Unassembled WGS sequence"/>
</dbReference>
<gene>
    <name evidence="2" type="ORF">SLS62_009703</name>
</gene>
<name>A0AAN9UFC2_9PEZI</name>
<protein>
    <submittedName>
        <fullName evidence="2">Uncharacterized protein</fullName>
    </submittedName>
</protein>
<keyword evidence="3" id="KW-1185">Reference proteome</keyword>